<evidence type="ECO:0000256" key="7">
    <source>
        <dbReference type="ARBA" id="ARBA00022840"/>
    </source>
</evidence>
<feature type="binding site" evidence="14">
    <location>
        <position position="420"/>
    </location>
    <ligand>
        <name>ATP</name>
        <dbReference type="ChEBI" id="CHEBI:30616"/>
    </ligand>
</feature>
<evidence type="ECO:0000256" key="13">
    <source>
        <dbReference type="PIRSR" id="PIRSR606539-1"/>
    </source>
</evidence>
<feature type="transmembrane region" description="Helical" evidence="16">
    <location>
        <begin position="346"/>
        <end position="370"/>
    </location>
</feature>
<keyword evidence="5 15" id="KW-0479">Metal-binding</keyword>
<dbReference type="PROSITE" id="PS00154">
    <property type="entry name" value="ATPASE_E1_E2"/>
    <property type="match status" value="1"/>
</dbReference>
<dbReference type="Gene3D" id="2.70.150.10">
    <property type="entry name" value="Calcium-transporting ATPase, cytoplasmic transduction domain A"/>
    <property type="match status" value="1"/>
</dbReference>
<feature type="transmembrane region" description="Helical" evidence="16">
    <location>
        <begin position="1005"/>
        <end position="1027"/>
    </location>
</feature>
<keyword evidence="4 16" id="KW-0812">Transmembrane</keyword>
<evidence type="ECO:0000256" key="10">
    <source>
        <dbReference type="ARBA" id="ARBA00022989"/>
    </source>
</evidence>
<dbReference type="InterPro" id="IPR001757">
    <property type="entry name" value="P_typ_ATPase"/>
</dbReference>
<dbReference type="NCBIfam" id="TIGR01652">
    <property type="entry name" value="ATPase-Plipid"/>
    <property type="match status" value="1"/>
</dbReference>
<feature type="transmembrane region" description="Helical" evidence="16">
    <location>
        <begin position="880"/>
        <end position="900"/>
    </location>
</feature>
<feature type="transmembrane region" description="Helical" evidence="16">
    <location>
        <begin position="98"/>
        <end position="116"/>
    </location>
</feature>
<dbReference type="SUPFAM" id="SSF81653">
    <property type="entry name" value="Calcium ATPase, transduction domain A"/>
    <property type="match status" value="1"/>
</dbReference>
<dbReference type="FunFam" id="2.70.150.10:FF:000212">
    <property type="entry name" value="ATPase, class VI, type 11B"/>
    <property type="match status" value="1"/>
</dbReference>
<dbReference type="AlphaFoldDB" id="A0A6P4XI17"/>
<dbReference type="Pfam" id="PF16209">
    <property type="entry name" value="PhoLip_ATPase_N"/>
    <property type="match status" value="1"/>
</dbReference>
<dbReference type="PRINTS" id="PR00119">
    <property type="entry name" value="CATATPASE"/>
</dbReference>
<comment type="subcellular location">
    <subcellularLocation>
        <location evidence="2">Endomembrane system</location>
    </subcellularLocation>
    <subcellularLocation>
        <location evidence="1 16">Membrane</location>
        <topology evidence="1 16">Multi-pass membrane protein</topology>
    </subcellularLocation>
</comment>
<dbReference type="GO" id="GO:0005524">
    <property type="term" value="F:ATP binding"/>
    <property type="evidence" value="ECO:0007669"/>
    <property type="project" value="UniProtKB-UniRule"/>
</dbReference>
<keyword evidence="8 15" id="KW-0460">Magnesium</keyword>
<evidence type="ECO:0000313" key="21">
    <source>
        <dbReference type="RefSeq" id="XP_019616175.1"/>
    </source>
</evidence>
<dbReference type="EC" id="7.6.2.1" evidence="16"/>
<evidence type="ECO:0000256" key="11">
    <source>
        <dbReference type="ARBA" id="ARBA00023136"/>
    </source>
</evidence>
<feature type="binding site" evidence="14">
    <location>
        <position position="834"/>
    </location>
    <ligand>
        <name>ATP</name>
        <dbReference type="ChEBI" id="CHEBI:30616"/>
    </ligand>
</feature>
<dbReference type="InterPro" id="IPR023299">
    <property type="entry name" value="ATPase_P-typ_cyto_dom_N"/>
</dbReference>
<dbReference type="SFLD" id="SFLDG00002">
    <property type="entry name" value="C1.7:_P-type_atpase_like"/>
    <property type="match status" value="1"/>
</dbReference>
<dbReference type="GO" id="GO:0055037">
    <property type="term" value="C:recycling endosome"/>
    <property type="evidence" value="ECO:0007669"/>
    <property type="project" value="TreeGrafter"/>
</dbReference>
<feature type="transmembrane region" description="Helical" evidence="16">
    <location>
        <begin position="1082"/>
        <end position="1104"/>
    </location>
</feature>
<feature type="binding site" evidence="14">
    <location>
        <position position="699"/>
    </location>
    <ligand>
        <name>ATP</name>
        <dbReference type="ChEBI" id="CHEBI:30616"/>
    </ligand>
</feature>
<evidence type="ECO:0000259" key="18">
    <source>
        <dbReference type="Pfam" id="PF16209"/>
    </source>
</evidence>
<dbReference type="InterPro" id="IPR018303">
    <property type="entry name" value="ATPase_P-typ_P_site"/>
</dbReference>
<dbReference type="Pfam" id="PF00122">
    <property type="entry name" value="E1-E2_ATPase"/>
    <property type="match status" value="1"/>
</dbReference>
<organism evidence="20 21">
    <name type="scientific">Branchiostoma belcheri</name>
    <name type="common">Amphioxus</name>
    <dbReference type="NCBI Taxonomy" id="7741"/>
    <lineage>
        <taxon>Eukaryota</taxon>
        <taxon>Metazoa</taxon>
        <taxon>Chordata</taxon>
        <taxon>Cephalochordata</taxon>
        <taxon>Leptocardii</taxon>
        <taxon>Amphioxiformes</taxon>
        <taxon>Branchiostomatidae</taxon>
        <taxon>Branchiostoma</taxon>
    </lineage>
</organism>
<feature type="transmembrane region" description="Helical" evidence="16">
    <location>
        <begin position="970"/>
        <end position="993"/>
    </location>
</feature>
<dbReference type="InterPro" id="IPR006539">
    <property type="entry name" value="P-type_ATPase_IV"/>
</dbReference>
<dbReference type="GO" id="GO:0000287">
    <property type="term" value="F:magnesium ion binding"/>
    <property type="evidence" value="ECO:0007669"/>
    <property type="project" value="UniProtKB-UniRule"/>
</dbReference>
<evidence type="ECO:0000256" key="2">
    <source>
        <dbReference type="ARBA" id="ARBA00004308"/>
    </source>
</evidence>
<feature type="transmembrane region" description="Helical" evidence="16">
    <location>
        <begin position="74"/>
        <end position="92"/>
    </location>
</feature>
<dbReference type="Gene3D" id="3.40.50.1000">
    <property type="entry name" value="HAD superfamily/HAD-like"/>
    <property type="match status" value="1"/>
</dbReference>
<gene>
    <name evidence="21" type="primary">LOC109463763</name>
</gene>
<feature type="domain" description="P-type ATPase A" evidence="17">
    <location>
        <begin position="133"/>
        <end position="198"/>
    </location>
</feature>
<accession>A0A6P4XI17</accession>
<evidence type="ECO:0000256" key="14">
    <source>
        <dbReference type="PIRSR" id="PIRSR606539-2"/>
    </source>
</evidence>
<feature type="binding site" evidence="14">
    <location>
        <position position="833"/>
    </location>
    <ligand>
        <name>ATP</name>
        <dbReference type="ChEBI" id="CHEBI:30616"/>
    </ligand>
</feature>
<evidence type="ECO:0000256" key="15">
    <source>
        <dbReference type="PIRSR" id="PIRSR606539-3"/>
    </source>
</evidence>
<sequence>MQNFARRSIRRIGRSVGLEAIPPGESRTIYVANRQAPWAGTEVYIAPEEYPDNTIKSSKYTAWNFIPKNLFEQFRRIANFYFLCVGIIQLSLGDDTPVSPVTSIMPLVFVVFVTAIKQGYEDWLRHKADNEVNKSPVHVIRQDELVEIMSQDIRVGDIVKVQSDESFPCDLVMLSSDDPEGNCHITTASLDGETNLKIHSSVPDTAHYNTIPELKGLYASVECQEPEPDLYRFVGRINIYKSPNEPAAVRTLGPENMLLRGARLKNTPYIYGVAVHTGQETKMALNSHTKLGKRSVIEKSMNTYLLFYLFVLLAETTLCTGLKYWYIGRVGEPWYVGEDPSKRPEFLEGLVDFLAFLVLFNYVIPISLYVTVEFQKFLGSIFISWDIEMYDEKNNLKAQANTSDLNEELGQIEYVFTDKTGTLTENEMCFRQCSIGGTQFEEYNGSLVHMSSRVPVSTANMEAAVEEFLVAIALCHTVHVHSNNSSANSTPVKANGVSMDSAASFEYQASSPDEKALVEAADRFGITFLGQTRITEGKSAGDFLKISVRGEEKEYELLHILEFDPTRKRMSAIIKLPNGNIRLYTKGAESALLPLCLSGERDKTLYHVNQFAEIGLRTLVYCIKELNEEQYADIKSKMTEARNALQDREEKVNAVITYIEKDFHLLGATGVEDKLQDGVSDTIEALRLAGVKVWVLTGDKQETAVNISHSCTHFQRGMNELYLVQQRTMQQCADTILQHLKSISQSRYQHSSTVTGNTRRIQEDHVTTHALVVDGMSLAHILTDHRDLFMELCQNCTAVLCCRMSPLQKAEVVKLMKASPEHPITLAIGDGANDCSMIQEAHVGVGIMGKEGRQAVRASDFAFARFQFLKKLLLVHGHYYYIRLATLVQYFFYKNVAFISPQLLFQFYNGYSQTTLYDTAFLTFYNIFFTSLPILLYGLFEQNMKKVDLMKNPELYKDIAKNRRLDIFHFLYWTILGIWHALVNYYGPMYLFWDAPSLMPDQTMFGNFGLGTFIFTAVVIVVNLKMAVETHYWTWLNHFAIWGSIIVYFLFTLVYSAIMFGWPIDNDDMYYVFLQLLSSPTVWLALLVLVTACMVPDIFIKVIFKHIRPSRVQHKQMKMKNKLQQLKTSISTVSEQMLLSVQSSRAPSRATTPNIEGVRYVTRSETAELVTTL</sequence>
<feature type="binding site" evidence="15">
    <location>
        <position position="420"/>
    </location>
    <ligand>
        <name>Mg(2+)</name>
        <dbReference type="ChEBI" id="CHEBI:18420"/>
    </ligand>
</feature>
<keyword evidence="9 16" id="KW-1278">Translocase</keyword>
<dbReference type="InterPro" id="IPR008250">
    <property type="entry name" value="ATPase_P-typ_transduc_dom_A_sf"/>
</dbReference>
<dbReference type="GO" id="GO:0016887">
    <property type="term" value="F:ATP hydrolysis activity"/>
    <property type="evidence" value="ECO:0007669"/>
    <property type="project" value="InterPro"/>
</dbReference>
<feature type="binding site" evidence="15">
    <location>
        <position position="830"/>
    </location>
    <ligand>
        <name>Mg(2+)</name>
        <dbReference type="ChEBI" id="CHEBI:18420"/>
    </ligand>
</feature>
<dbReference type="CDD" id="cd02073">
    <property type="entry name" value="P-type_ATPase_APLT_Dnf-like"/>
    <property type="match status" value="1"/>
</dbReference>
<keyword evidence="20" id="KW-1185">Reference proteome</keyword>
<dbReference type="Proteomes" id="UP000515135">
    <property type="component" value="Unplaced"/>
</dbReference>
<feature type="binding site" evidence="14">
    <location>
        <position position="563"/>
    </location>
    <ligand>
        <name>ATP</name>
        <dbReference type="ChEBI" id="CHEBI:30616"/>
    </ligand>
</feature>
<dbReference type="NCBIfam" id="TIGR01494">
    <property type="entry name" value="ATPase_P-type"/>
    <property type="match status" value="2"/>
</dbReference>
<dbReference type="Gene3D" id="3.40.1110.10">
    <property type="entry name" value="Calcium-transporting ATPase, cytoplasmic domain N"/>
    <property type="match status" value="1"/>
</dbReference>
<dbReference type="SFLD" id="SFLDS00003">
    <property type="entry name" value="Haloacid_Dehalogenase"/>
    <property type="match status" value="1"/>
</dbReference>
<feature type="binding site" evidence="15">
    <location>
        <position position="834"/>
    </location>
    <ligand>
        <name>Mg(2+)</name>
        <dbReference type="ChEBI" id="CHEBI:18420"/>
    </ligand>
</feature>
<name>A0A6P4XI17_BRABE</name>
<feature type="binding site" evidence="15">
    <location>
        <position position="418"/>
    </location>
    <ligand>
        <name>Mg(2+)</name>
        <dbReference type="ChEBI" id="CHEBI:18420"/>
    </ligand>
</feature>
<dbReference type="InterPro" id="IPR036412">
    <property type="entry name" value="HAD-like_sf"/>
</dbReference>
<evidence type="ECO:0000256" key="4">
    <source>
        <dbReference type="ARBA" id="ARBA00022692"/>
    </source>
</evidence>
<feature type="active site" description="4-aspartylphosphate intermediate" evidence="13">
    <location>
        <position position="418"/>
    </location>
</feature>
<evidence type="ECO:0000256" key="1">
    <source>
        <dbReference type="ARBA" id="ARBA00004141"/>
    </source>
</evidence>
<dbReference type="InterPro" id="IPR044492">
    <property type="entry name" value="P_typ_ATPase_HD_dom"/>
</dbReference>
<dbReference type="RefSeq" id="XP_019616175.1">
    <property type="nucleotide sequence ID" value="XM_019760616.1"/>
</dbReference>
<dbReference type="GO" id="GO:0005886">
    <property type="term" value="C:plasma membrane"/>
    <property type="evidence" value="ECO:0007669"/>
    <property type="project" value="TreeGrafter"/>
</dbReference>
<dbReference type="PANTHER" id="PTHR24092:SF175">
    <property type="entry name" value="PHOSPHOLIPID-TRANSPORTING ATPASE"/>
    <property type="match status" value="1"/>
</dbReference>
<dbReference type="Pfam" id="PF13246">
    <property type="entry name" value="Cation_ATPase"/>
    <property type="match status" value="1"/>
</dbReference>
<protein>
    <recommendedName>
        <fullName evidence="16">Phospholipid-transporting ATPase</fullName>
        <ecNumber evidence="16">7.6.2.1</ecNumber>
    </recommendedName>
</protein>
<feature type="binding site" evidence="14">
    <location>
        <position position="514"/>
    </location>
    <ligand>
        <name>ATP</name>
        <dbReference type="ChEBI" id="CHEBI:30616"/>
    </ligand>
</feature>
<keyword evidence="7 14" id="KW-0067">ATP-binding</keyword>
<evidence type="ECO:0000256" key="9">
    <source>
        <dbReference type="ARBA" id="ARBA00022967"/>
    </source>
</evidence>
<comment type="catalytic activity">
    <reaction evidence="12 16">
        <text>ATP + H2O + phospholipidSide 1 = ADP + phosphate + phospholipidSide 2.</text>
        <dbReference type="EC" id="7.6.2.1"/>
    </reaction>
</comment>
<dbReference type="InterPro" id="IPR032631">
    <property type="entry name" value="P-type_ATPase_N"/>
</dbReference>
<dbReference type="PANTHER" id="PTHR24092">
    <property type="entry name" value="PROBABLE PHOSPHOLIPID-TRANSPORTING ATPASE"/>
    <property type="match status" value="1"/>
</dbReference>
<dbReference type="OrthoDB" id="377733at2759"/>
<feature type="binding site" evidence="14">
    <location>
        <position position="419"/>
    </location>
    <ligand>
        <name>ATP</name>
        <dbReference type="ChEBI" id="CHEBI:30616"/>
    </ligand>
</feature>
<dbReference type="KEGG" id="bbel:109463763"/>
<evidence type="ECO:0000256" key="16">
    <source>
        <dbReference type="RuleBase" id="RU362033"/>
    </source>
</evidence>
<dbReference type="GO" id="GO:0140326">
    <property type="term" value="F:ATPase-coupled intramembrane lipid transporter activity"/>
    <property type="evidence" value="ECO:0007669"/>
    <property type="project" value="UniProtKB-EC"/>
</dbReference>
<dbReference type="SFLD" id="SFLDF00027">
    <property type="entry name" value="p-type_atpase"/>
    <property type="match status" value="1"/>
</dbReference>
<evidence type="ECO:0000256" key="3">
    <source>
        <dbReference type="ARBA" id="ARBA00008109"/>
    </source>
</evidence>
<dbReference type="GO" id="GO:0045332">
    <property type="term" value="P:phospholipid translocation"/>
    <property type="evidence" value="ECO:0007669"/>
    <property type="project" value="TreeGrafter"/>
</dbReference>
<feature type="binding site" evidence="14">
    <location>
        <position position="698"/>
    </location>
    <ligand>
        <name>ATP</name>
        <dbReference type="ChEBI" id="CHEBI:30616"/>
    </ligand>
</feature>
<feature type="binding site" evidence="14">
    <location>
        <position position="586"/>
    </location>
    <ligand>
        <name>ATP</name>
        <dbReference type="ChEBI" id="CHEBI:30616"/>
    </ligand>
</feature>
<keyword evidence="6 14" id="KW-0547">Nucleotide-binding</keyword>
<feature type="transmembrane region" description="Helical" evidence="16">
    <location>
        <begin position="1039"/>
        <end position="1062"/>
    </location>
</feature>
<dbReference type="SUPFAM" id="SSF81660">
    <property type="entry name" value="Metal cation-transporting ATPase, ATP-binding domain N"/>
    <property type="match status" value="1"/>
</dbReference>
<feature type="domain" description="P-type ATPase N-terminal" evidence="18">
    <location>
        <begin position="48"/>
        <end position="104"/>
    </location>
</feature>
<dbReference type="GO" id="GO:0005783">
    <property type="term" value="C:endoplasmic reticulum"/>
    <property type="evidence" value="ECO:0007669"/>
    <property type="project" value="TreeGrafter"/>
</dbReference>
<comment type="cofactor">
    <cofactor evidence="15">
        <name>Mg(2+)</name>
        <dbReference type="ChEBI" id="CHEBI:18420"/>
    </cofactor>
</comment>
<dbReference type="GeneID" id="109463763"/>
<feature type="binding site" evidence="14">
    <location>
        <position position="803"/>
    </location>
    <ligand>
        <name>ATP</name>
        <dbReference type="ChEBI" id="CHEBI:30616"/>
    </ligand>
</feature>
<evidence type="ECO:0000256" key="8">
    <source>
        <dbReference type="ARBA" id="ARBA00022842"/>
    </source>
</evidence>
<feature type="transmembrane region" description="Helical" evidence="16">
    <location>
        <begin position="303"/>
        <end position="326"/>
    </location>
</feature>
<feature type="binding site" evidence="14">
    <location>
        <position position="809"/>
    </location>
    <ligand>
        <name>ATP</name>
        <dbReference type="ChEBI" id="CHEBI:30616"/>
    </ligand>
</feature>
<dbReference type="SUPFAM" id="SSF81665">
    <property type="entry name" value="Calcium ATPase, transmembrane domain M"/>
    <property type="match status" value="1"/>
</dbReference>
<reference evidence="21" key="1">
    <citation type="submission" date="2025-08" db="UniProtKB">
        <authorList>
            <consortium name="RefSeq"/>
        </authorList>
    </citation>
    <scope>IDENTIFICATION</scope>
    <source>
        <tissue evidence="21">Gonad</tissue>
    </source>
</reference>
<evidence type="ECO:0000259" key="19">
    <source>
        <dbReference type="Pfam" id="PF16212"/>
    </source>
</evidence>
<evidence type="ECO:0000256" key="6">
    <source>
        <dbReference type="ARBA" id="ARBA00022741"/>
    </source>
</evidence>
<keyword evidence="10 16" id="KW-1133">Transmembrane helix</keyword>
<dbReference type="Pfam" id="PF16212">
    <property type="entry name" value="PhoLip_ATPase_C"/>
    <property type="match status" value="1"/>
</dbReference>
<feature type="transmembrane region" description="Helical" evidence="16">
    <location>
        <begin position="920"/>
        <end position="940"/>
    </location>
</feature>
<evidence type="ECO:0000256" key="12">
    <source>
        <dbReference type="ARBA" id="ARBA00034036"/>
    </source>
</evidence>
<dbReference type="InterPro" id="IPR023298">
    <property type="entry name" value="ATPase_P-typ_TM_dom_sf"/>
</dbReference>
<feature type="domain" description="P-type ATPase C-terminal" evidence="19">
    <location>
        <begin position="856"/>
        <end position="1109"/>
    </location>
</feature>
<feature type="binding site" evidence="14">
    <location>
        <position position="697"/>
    </location>
    <ligand>
        <name>ATP</name>
        <dbReference type="ChEBI" id="CHEBI:30616"/>
    </ligand>
</feature>
<feature type="binding site" evidence="14">
    <location>
        <position position="617"/>
    </location>
    <ligand>
        <name>ATP</name>
        <dbReference type="ChEBI" id="CHEBI:30616"/>
    </ligand>
</feature>
<proteinExistence type="inferred from homology"/>
<dbReference type="FunFam" id="3.40.50.1000:FF:000034">
    <property type="entry name" value="Phospholipid-transporting ATPase"/>
    <property type="match status" value="1"/>
</dbReference>
<keyword evidence="11 16" id="KW-0472">Membrane</keyword>
<evidence type="ECO:0000313" key="20">
    <source>
        <dbReference type="Proteomes" id="UP000515135"/>
    </source>
</evidence>
<dbReference type="InterPro" id="IPR032630">
    <property type="entry name" value="P_typ_ATPase_c"/>
</dbReference>
<feature type="binding site" evidence="14">
    <location>
        <position position="418"/>
    </location>
    <ligand>
        <name>ATP</name>
        <dbReference type="ChEBI" id="CHEBI:30616"/>
    </ligand>
</feature>
<dbReference type="InterPro" id="IPR059000">
    <property type="entry name" value="ATPase_P-type_domA"/>
</dbReference>
<evidence type="ECO:0000256" key="5">
    <source>
        <dbReference type="ARBA" id="ARBA00022723"/>
    </source>
</evidence>
<comment type="similarity">
    <text evidence="3 16">Belongs to the cation transport ATPase (P-type) (TC 3.A.3) family. Type IV subfamily.</text>
</comment>
<evidence type="ECO:0000259" key="17">
    <source>
        <dbReference type="Pfam" id="PF00122"/>
    </source>
</evidence>
<dbReference type="SUPFAM" id="SSF56784">
    <property type="entry name" value="HAD-like"/>
    <property type="match status" value="1"/>
</dbReference>
<dbReference type="InterPro" id="IPR023214">
    <property type="entry name" value="HAD_sf"/>
</dbReference>